<feature type="transmembrane region" description="Helical" evidence="8">
    <location>
        <begin position="285"/>
        <end position="304"/>
    </location>
</feature>
<dbReference type="RefSeq" id="WP_282839152.1">
    <property type="nucleotide sequence ID" value="NZ_JASCXW010000009.1"/>
</dbReference>
<protein>
    <submittedName>
        <fullName evidence="9">AEC family transporter</fullName>
    </submittedName>
</protein>
<evidence type="ECO:0000256" key="6">
    <source>
        <dbReference type="ARBA" id="ARBA00022989"/>
    </source>
</evidence>
<keyword evidence="10" id="KW-1185">Reference proteome</keyword>
<feature type="transmembrane region" description="Helical" evidence="8">
    <location>
        <begin position="316"/>
        <end position="335"/>
    </location>
</feature>
<dbReference type="GO" id="GO:0055085">
    <property type="term" value="P:transmembrane transport"/>
    <property type="evidence" value="ECO:0007669"/>
    <property type="project" value="InterPro"/>
</dbReference>
<keyword evidence="3" id="KW-0813">Transport</keyword>
<feature type="transmembrane region" description="Helical" evidence="8">
    <location>
        <begin position="176"/>
        <end position="198"/>
    </location>
</feature>
<dbReference type="PANTHER" id="PTHR36838">
    <property type="entry name" value="AUXIN EFFLUX CARRIER FAMILY PROTEIN"/>
    <property type="match status" value="1"/>
</dbReference>
<sequence>MKEGTNMASTFLFALNAVLPIFILIILGYFLKKSNFIDTHFVNILNKFVFRVGLPVLLFYNVYNINHLSEINWGVVAFAVIGIMLSFFIGILSLFITTKDREQKGVILQCIIRSNFALIGIPLAMSLGGVEAVAVVAILSLFTIPLANLLSVIALNMYHVNEFGERISVKKMMINIISNPLIIGVMLGLFALLIRSWIPVVDGELVFSIKNNLTFSYDAMRLLSQTASPMALIALGGQFEISVIKPLIKQITLGVMWRIVIVPSIMLSIAYMLEDKIVGMSHSYAALISLFGAPVAVSSAIMVHEMGGDEKLAAQLVVWTTVFSVFTIFAIVVVFRSLGAL</sequence>
<proteinExistence type="inferred from homology"/>
<feature type="transmembrane region" description="Helical" evidence="8">
    <location>
        <begin position="255"/>
        <end position="273"/>
    </location>
</feature>
<evidence type="ECO:0000313" key="10">
    <source>
        <dbReference type="Proteomes" id="UP001431532"/>
    </source>
</evidence>
<dbReference type="Pfam" id="PF03547">
    <property type="entry name" value="Mem_trans"/>
    <property type="match status" value="1"/>
</dbReference>
<keyword evidence="6 8" id="KW-1133">Transmembrane helix</keyword>
<comment type="caution">
    <text evidence="9">The sequence shown here is derived from an EMBL/GenBank/DDBJ whole genome shotgun (WGS) entry which is preliminary data.</text>
</comment>
<organism evidence="9 10">
    <name type="scientific">Peloplasma aerotolerans</name>
    <dbReference type="NCBI Taxonomy" id="3044389"/>
    <lineage>
        <taxon>Bacteria</taxon>
        <taxon>Bacillati</taxon>
        <taxon>Mycoplasmatota</taxon>
        <taxon>Mollicutes</taxon>
        <taxon>Acholeplasmatales</taxon>
        <taxon>Acholeplasmataceae</taxon>
        <taxon>Peloplasma</taxon>
    </lineage>
</organism>
<reference evidence="9" key="1">
    <citation type="submission" date="2023-05" db="EMBL/GenBank/DDBJ databases">
        <title>Mariniplasma microaerophilum sp. nov., a novel anaerobic mollicute isolated from terrestrial mud volcano, Taman Peninsula, Russia.</title>
        <authorList>
            <person name="Khomyakova M.A."/>
            <person name="Merkel A.Y."/>
            <person name="Slobodkin A.I."/>
        </authorList>
    </citation>
    <scope>NUCLEOTIDE SEQUENCE</scope>
    <source>
        <strain evidence="9">M4Ah</strain>
    </source>
</reference>
<feature type="transmembrane region" description="Helical" evidence="8">
    <location>
        <begin position="107"/>
        <end position="127"/>
    </location>
</feature>
<feature type="transmembrane region" description="Helical" evidence="8">
    <location>
        <begin position="75"/>
        <end position="95"/>
    </location>
</feature>
<evidence type="ECO:0000256" key="3">
    <source>
        <dbReference type="ARBA" id="ARBA00022448"/>
    </source>
</evidence>
<keyword evidence="5 8" id="KW-0812">Transmembrane</keyword>
<dbReference type="InterPro" id="IPR038770">
    <property type="entry name" value="Na+/solute_symporter_sf"/>
</dbReference>
<feature type="transmembrane region" description="Helical" evidence="8">
    <location>
        <begin position="133"/>
        <end position="155"/>
    </location>
</feature>
<dbReference type="PANTHER" id="PTHR36838:SF4">
    <property type="entry name" value="AUXIN EFFLUX CARRIER FAMILY PROTEIN"/>
    <property type="match status" value="1"/>
</dbReference>
<comment type="subcellular location">
    <subcellularLocation>
        <location evidence="1">Cell membrane</location>
        <topology evidence="1">Multi-pass membrane protein</topology>
    </subcellularLocation>
</comment>
<name>A0AAW6U7X7_9MOLU</name>
<keyword evidence="4" id="KW-1003">Cell membrane</keyword>
<dbReference type="Gene3D" id="1.20.1530.20">
    <property type="match status" value="1"/>
</dbReference>
<dbReference type="EMBL" id="JASCXW010000009">
    <property type="protein sequence ID" value="MDI6452729.1"/>
    <property type="molecule type" value="Genomic_DNA"/>
</dbReference>
<dbReference type="AlphaFoldDB" id="A0AAW6U7X7"/>
<feature type="transmembrane region" description="Helical" evidence="8">
    <location>
        <begin position="12"/>
        <end position="32"/>
    </location>
</feature>
<evidence type="ECO:0000256" key="1">
    <source>
        <dbReference type="ARBA" id="ARBA00004651"/>
    </source>
</evidence>
<feature type="transmembrane region" description="Helical" evidence="8">
    <location>
        <begin position="44"/>
        <end position="63"/>
    </location>
</feature>
<dbReference type="InterPro" id="IPR004776">
    <property type="entry name" value="Mem_transp_PIN-like"/>
</dbReference>
<gene>
    <name evidence="9" type="ORF">QJ521_04040</name>
</gene>
<evidence type="ECO:0000256" key="2">
    <source>
        <dbReference type="ARBA" id="ARBA00010145"/>
    </source>
</evidence>
<keyword evidence="7 8" id="KW-0472">Membrane</keyword>
<dbReference type="GO" id="GO:0005886">
    <property type="term" value="C:plasma membrane"/>
    <property type="evidence" value="ECO:0007669"/>
    <property type="project" value="UniProtKB-SubCell"/>
</dbReference>
<evidence type="ECO:0000256" key="7">
    <source>
        <dbReference type="ARBA" id="ARBA00023136"/>
    </source>
</evidence>
<comment type="similarity">
    <text evidence="2">Belongs to the auxin efflux carrier (TC 2.A.69) family.</text>
</comment>
<dbReference type="Proteomes" id="UP001431532">
    <property type="component" value="Unassembled WGS sequence"/>
</dbReference>
<evidence type="ECO:0000313" key="9">
    <source>
        <dbReference type="EMBL" id="MDI6452729.1"/>
    </source>
</evidence>
<evidence type="ECO:0000256" key="8">
    <source>
        <dbReference type="SAM" id="Phobius"/>
    </source>
</evidence>
<evidence type="ECO:0000256" key="5">
    <source>
        <dbReference type="ARBA" id="ARBA00022692"/>
    </source>
</evidence>
<accession>A0AAW6U7X7</accession>
<evidence type="ECO:0000256" key="4">
    <source>
        <dbReference type="ARBA" id="ARBA00022475"/>
    </source>
</evidence>